<gene>
    <name evidence="3" type="ORF">MM59RIKEN_04400</name>
</gene>
<name>A0A810QC00_9FIRM</name>
<organism evidence="3 4">
    <name type="scientific">Pusillibacter faecalis</name>
    <dbReference type="NCBI Taxonomy" id="2714358"/>
    <lineage>
        <taxon>Bacteria</taxon>
        <taxon>Bacillati</taxon>
        <taxon>Bacillota</taxon>
        <taxon>Clostridia</taxon>
        <taxon>Eubacteriales</taxon>
        <taxon>Oscillospiraceae</taxon>
        <taxon>Pusillibacter</taxon>
    </lineage>
</organism>
<accession>A0A810QC00</accession>
<proteinExistence type="predicted"/>
<sequence length="133" mass="15140">MRASGTGEAPLCGGKPISRRAGCLGSIYLSEFQNNEGYLISRYIYSPWVMFLKTGILKYGRIRDLRNDRGLTQAEIAEILKVKQNTYCQYETGTLNYPVDVVVTLAEYYGVSVDYLLGLTDERKPYPRKRKQP</sequence>
<dbReference type="PANTHER" id="PTHR46558">
    <property type="entry name" value="TRACRIPTIONAL REGULATORY PROTEIN-RELATED-RELATED"/>
    <property type="match status" value="1"/>
</dbReference>
<dbReference type="SMART" id="SM00530">
    <property type="entry name" value="HTH_XRE"/>
    <property type="match status" value="1"/>
</dbReference>
<dbReference type="CDD" id="cd00093">
    <property type="entry name" value="HTH_XRE"/>
    <property type="match status" value="1"/>
</dbReference>
<keyword evidence="1" id="KW-0238">DNA-binding</keyword>
<dbReference type="Proteomes" id="UP000679848">
    <property type="component" value="Chromosome"/>
</dbReference>
<dbReference type="AlphaFoldDB" id="A0A810QC00"/>
<dbReference type="EMBL" id="AP023420">
    <property type="protein sequence ID" value="BCK83121.1"/>
    <property type="molecule type" value="Genomic_DNA"/>
</dbReference>
<dbReference type="PANTHER" id="PTHR46558:SF11">
    <property type="entry name" value="HTH-TYPE TRANSCRIPTIONAL REGULATOR XRE"/>
    <property type="match status" value="1"/>
</dbReference>
<evidence type="ECO:0000313" key="3">
    <source>
        <dbReference type="EMBL" id="BCK83121.1"/>
    </source>
</evidence>
<dbReference type="Gene3D" id="1.10.260.40">
    <property type="entry name" value="lambda repressor-like DNA-binding domains"/>
    <property type="match status" value="1"/>
</dbReference>
<dbReference type="InterPro" id="IPR010982">
    <property type="entry name" value="Lambda_DNA-bd_dom_sf"/>
</dbReference>
<dbReference type="KEGG" id="pfaa:MM59RIKEN_04400"/>
<evidence type="ECO:0000259" key="2">
    <source>
        <dbReference type="PROSITE" id="PS50943"/>
    </source>
</evidence>
<dbReference type="GO" id="GO:0003677">
    <property type="term" value="F:DNA binding"/>
    <property type="evidence" value="ECO:0007669"/>
    <property type="project" value="UniProtKB-KW"/>
</dbReference>
<dbReference type="PROSITE" id="PS50943">
    <property type="entry name" value="HTH_CROC1"/>
    <property type="match status" value="1"/>
</dbReference>
<evidence type="ECO:0000313" key="4">
    <source>
        <dbReference type="Proteomes" id="UP000679848"/>
    </source>
</evidence>
<dbReference type="InterPro" id="IPR001387">
    <property type="entry name" value="Cro/C1-type_HTH"/>
</dbReference>
<protein>
    <recommendedName>
        <fullName evidence="2">HTH cro/C1-type domain-containing protein</fullName>
    </recommendedName>
</protein>
<dbReference type="Pfam" id="PF01381">
    <property type="entry name" value="HTH_3"/>
    <property type="match status" value="1"/>
</dbReference>
<evidence type="ECO:0000256" key="1">
    <source>
        <dbReference type="ARBA" id="ARBA00023125"/>
    </source>
</evidence>
<dbReference type="SUPFAM" id="SSF47413">
    <property type="entry name" value="lambda repressor-like DNA-binding domains"/>
    <property type="match status" value="1"/>
</dbReference>
<keyword evidence="4" id="KW-1185">Reference proteome</keyword>
<reference evidence="3" key="1">
    <citation type="submission" date="2020-09" db="EMBL/GenBank/DDBJ databases">
        <title>New species isolated from human feces.</title>
        <authorList>
            <person name="Kitahara M."/>
            <person name="Shigeno Y."/>
            <person name="Shime M."/>
            <person name="Matsumoto Y."/>
            <person name="Nakamura S."/>
            <person name="Motooka D."/>
            <person name="Fukuoka S."/>
            <person name="Nishikawa H."/>
            <person name="Benno Y."/>
        </authorList>
    </citation>
    <scope>NUCLEOTIDE SEQUENCE</scope>
    <source>
        <strain evidence="3">MM59</strain>
    </source>
</reference>
<feature type="domain" description="HTH cro/C1-type" evidence="2">
    <location>
        <begin position="62"/>
        <end position="116"/>
    </location>
</feature>